<evidence type="ECO:0000313" key="2">
    <source>
        <dbReference type="EMBL" id="NKI92014.1"/>
    </source>
</evidence>
<name>A0ABX1HP31_9BACT</name>
<proteinExistence type="predicted"/>
<dbReference type="Proteomes" id="UP000717634">
    <property type="component" value="Unassembled WGS sequence"/>
</dbReference>
<dbReference type="RefSeq" id="WP_168675553.1">
    <property type="nucleotide sequence ID" value="NZ_JAAVTK010000029.1"/>
</dbReference>
<accession>A0ABX1HP31</accession>
<dbReference type="EMBL" id="JAAVTK010000029">
    <property type="protein sequence ID" value="NKI92014.1"/>
    <property type="molecule type" value="Genomic_DNA"/>
</dbReference>
<feature type="signal peptide" evidence="1">
    <location>
        <begin position="1"/>
        <end position="20"/>
    </location>
</feature>
<sequence length="155" mass="17402">MVTRFLPCLLVLSVACTGRAAEQASIEYREPLLKEKILAYIHSPAGQRDTEKVLSIKVSEHRDTVTILVATSYPDAQQVPVVGHDTLQGFNLFFIGQPLPAYYRVQNPNPVKAQEALNALLSERYGDRPLPGINYQTFTYHLVNHRLLEDPKTGQ</sequence>
<reference evidence="2 3" key="1">
    <citation type="submission" date="2020-03" db="EMBL/GenBank/DDBJ databases">
        <title>Genomic Encyclopedia of Type Strains, Phase IV (KMG-V): Genome sequencing to study the core and pangenomes of soil and plant-associated prokaryotes.</title>
        <authorList>
            <person name="Whitman W."/>
        </authorList>
    </citation>
    <scope>NUCLEOTIDE SEQUENCE [LARGE SCALE GENOMIC DNA]</scope>
    <source>
        <strain evidence="2 3">1B</strain>
    </source>
</reference>
<evidence type="ECO:0000256" key="1">
    <source>
        <dbReference type="SAM" id="SignalP"/>
    </source>
</evidence>
<keyword evidence="1" id="KW-0732">Signal</keyword>
<dbReference type="PROSITE" id="PS51257">
    <property type="entry name" value="PROKAR_LIPOPROTEIN"/>
    <property type="match status" value="1"/>
</dbReference>
<protein>
    <recommendedName>
        <fullName evidence="4">Lipoprotein</fullName>
    </recommendedName>
</protein>
<gene>
    <name evidence="2" type="ORF">HBN54_004638</name>
</gene>
<organism evidence="2 3">
    <name type="scientific">Hymenobacter artigasi</name>
    <dbReference type="NCBI Taxonomy" id="2719616"/>
    <lineage>
        <taxon>Bacteria</taxon>
        <taxon>Pseudomonadati</taxon>
        <taxon>Bacteroidota</taxon>
        <taxon>Cytophagia</taxon>
        <taxon>Cytophagales</taxon>
        <taxon>Hymenobacteraceae</taxon>
        <taxon>Hymenobacter</taxon>
    </lineage>
</organism>
<evidence type="ECO:0000313" key="3">
    <source>
        <dbReference type="Proteomes" id="UP000717634"/>
    </source>
</evidence>
<evidence type="ECO:0008006" key="4">
    <source>
        <dbReference type="Google" id="ProtNLM"/>
    </source>
</evidence>
<comment type="caution">
    <text evidence="2">The sequence shown here is derived from an EMBL/GenBank/DDBJ whole genome shotgun (WGS) entry which is preliminary data.</text>
</comment>
<feature type="chain" id="PRO_5046443097" description="Lipoprotein" evidence="1">
    <location>
        <begin position="21"/>
        <end position="155"/>
    </location>
</feature>
<keyword evidence="3" id="KW-1185">Reference proteome</keyword>